<reference evidence="6 7" key="1">
    <citation type="submission" date="2022-01" db="EMBL/GenBank/DDBJ databases">
        <title>Novel bile acid biosynthetic pathways are enriched in the microbiome of centenarians.</title>
        <authorList>
            <person name="Sato Y."/>
            <person name="Atarashi K."/>
            <person name="Plichta R.D."/>
            <person name="Arai Y."/>
            <person name="Sasajima S."/>
            <person name="Kearney M.S."/>
            <person name="Suda W."/>
            <person name="Takeshita K."/>
            <person name="Sasaki T."/>
            <person name="Okamoto S."/>
            <person name="Skelly N.A."/>
            <person name="Okamura Y."/>
            <person name="Vlamakis H."/>
            <person name="Li Y."/>
            <person name="Tanoue T."/>
            <person name="Takei H."/>
            <person name="Nittono H."/>
            <person name="Narushima S."/>
            <person name="Irie J."/>
            <person name="Itoh H."/>
            <person name="Moriya K."/>
            <person name="Sugiura Y."/>
            <person name="Suematsu M."/>
            <person name="Moritoki N."/>
            <person name="Shibata S."/>
            <person name="Littman R.D."/>
            <person name="Fischbach A.M."/>
            <person name="Uwamino Y."/>
            <person name="Inoue T."/>
            <person name="Honda A."/>
            <person name="Hattori M."/>
            <person name="Murai T."/>
            <person name="Xavier J.R."/>
            <person name="Hirose N."/>
            <person name="Honda K."/>
        </authorList>
    </citation>
    <scope>NUCLEOTIDE SEQUENCE [LARGE SCALE GENOMIC DNA]</scope>
    <source>
        <strain evidence="6 7">CE91-St30</strain>
    </source>
</reference>
<keyword evidence="7" id="KW-1185">Reference proteome</keyword>
<evidence type="ECO:0000256" key="1">
    <source>
        <dbReference type="ARBA" id="ARBA00001974"/>
    </source>
</evidence>
<evidence type="ECO:0000313" key="6">
    <source>
        <dbReference type="EMBL" id="BDE95828.1"/>
    </source>
</evidence>
<dbReference type="InterPro" id="IPR027477">
    <property type="entry name" value="Succ_DH/fumarate_Rdtase_cat_sf"/>
</dbReference>
<dbReference type="Proteomes" id="UP001320544">
    <property type="component" value="Chromosome"/>
</dbReference>
<organism evidence="6 7">
    <name type="scientific">Raoultibacter timonensis</name>
    <dbReference type="NCBI Taxonomy" id="1907662"/>
    <lineage>
        <taxon>Bacteria</taxon>
        <taxon>Bacillati</taxon>
        <taxon>Actinomycetota</taxon>
        <taxon>Coriobacteriia</taxon>
        <taxon>Eggerthellales</taxon>
        <taxon>Eggerthellaceae</taxon>
        <taxon>Raoultibacter</taxon>
    </lineage>
</organism>
<gene>
    <name evidence="6" type="ORF">CE91St30_11610</name>
</gene>
<name>A0ABM7WHT7_9ACTN</name>
<dbReference type="Pfam" id="PF00890">
    <property type="entry name" value="FAD_binding_2"/>
    <property type="match status" value="1"/>
</dbReference>
<dbReference type="Gene3D" id="3.90.700.10">
    <property type="entry name" value="Succinate dehydrogenase/fumarate reductase flavoprotein, catalytic domain"/>
    <property type="match status" value="1"/>
</dbReference>
<keyword evidence="2" id="KW-0285">Flavoprotein</keyword>
<keyword evidence="4" id="KW-0560">Oxidoreductase</keyword>
<evidence type="ECO:0000256" key="3">
    <source>
        <dbReference type="ARBA" id="ARBA00022827"/>
    </source>
</evidence>
<dbReference type="InterPro" id="IPR003953">
    <property type="entry name" value="FAD-dep_OxRdtase_2_FAD-bd"/>
</dbReference>
<dbReference type="EMBL" id="AP025564">
    <property type="protein sequence ID" value="BDE95828.1"/>
    <property type="molecule type" value="Genomic_DNA"/>
</dbReference>
<dbReference type="PROSITE" id="PS51318">
    <property type="entry name" value="TAT"/>
    <property type="match status" value="1"/>
</dbReference>
<feature type="domain" description="FAD-dependent oxidoreductase 2 FAD-binding" evidence="5">
    <location>
        <begin position="82"/>
        <end position="538"/>
    </location>
</feature>
<dbReference type="InterPro" id="IPR036188">
    <property type="entry name" value="FAD/NAD-bd_sf"/>
</dbReference>
<evidence type="ECO:0000259" key="5">
    <source>
        <dbReference type="Pfam" id="PF00890"/>
    </source>
</evidence>
<dbReference type="SUPFAM" id="SSF56425">
    <property type="entry name" value="Succinate dehydrogenase/fumarate reductase flavoprotein, catalytic domain"/>
    <property type="match status" value="1"/>
</dbReference>
<evidence type="ECO:0000256" key="2">
    <source>
        <dbReference type="ARBA" id="ARBA00022630"/>
    </source>
</evidence>
<dbReference type="PRINTS" id="PR00411">
    <property type="entry name" value="PNDRDTASEI"/>
</dbReference>
<dbReference type="SUPFAM" id="SSF51905">
    <property type="entry name" value="FAD/NAD(P)-binding domain"/>
    <property type="match status" value="1"/>
</dbReference>
<dbReference type="PANTHER" id="PTHR43400">
    <property type="entry name" value="FUMARATE REDUCTASE"/>
    <property type="match status" value="1"/>
</dbReference>
<dbReference type="PANTHER" id="PTHR43400:SF10">
    <property type="entry name" value="3-OXOSTEROID 1-DEHYDROGENASE"/>
    <property type="match status" value="1"/>
</dbReference>
<evidence type="ECO:0000313" key="7">
    <source>
        <dbReference type="Proteomes" id="UP001320544"/>
    </source>
</evidence>
<protein>
    <submittedName>
        <fullName evidence="6">FAD-binding dehydrogenase</fullName>
    </submittedName>
</protein>
<dbReference type="RefSeq" id="WP_244412066.1">
    <property type="nucleotide sequence ID" value="NZ_AP025564.1"/>
</dbReference>
<comment type="cofactor">
    <cofactor evidence="1">
        <name>FAD</name>
        <dbReference type="ChEBI" id="CHEBI:57692"/>
    </cofactor>
</comment>
<accession>A0ABM7WHT7</accession>
<dbReference type="InterPro" id="IPR050315">
    <property type="entry name" value="FAD-oxidoreductase_2"/>
</dbReference>
<keyword evidence="3" id="KW-0274">FAD</keyword>
<proteinExistence type="predicted"/>
<dbReference type="Gene3D" id="3.50.50.60">
    <property type="entry name" value="FAD/NAD(P)-binding domain"/>
    <property type="match status" value="1"/>
</dbReference>
<dbReference type="InterPro" id="IPR006311">
    <property type="entry name" value="TAT_signal"/>
</dbReference>
<sequence>MEESNGQGKSLSRRGFLSGAAVAGAAAALSGLIGCSPAGASAEGAGGAAGNGAQAPTGQPSFMTAPTAIADGDIAETVETEVLVIGAGYSGLASALSAAENGLQVVVAEKTAQANGRGAGTGVINSSYAVEQGAEVTDKASAAFRWMQTCGNRANESLVSLFFEESGKAMDWLLEKAEPYNVKVDLWDGYSRNPLLPDEPGYHMLSVDAGAAGVADFDQNAFFTVELLYHLVQDEGVEFLFESPAVQLVKEGDRVIGAILDTSDGYKKVVASKGVVLATGDIAGDEEVVDYYCPVAKKAQAIYTPVGVNTGDGHKMALWAGAAMQDAPFPPMLHPQRYCDKSSNQLQGPFMFVNQGGSRFFNEGTWVQPKSLQIMQNTDDGIAYTIFDSNWQRDLLDSLPHGGGMFWDSFRYLGTSSYEDTISYYENSLQECLEMGTAFQADSIEELAEQIGAPADVLKASVERYNELCAAGEDTDFNKDAQFLYQVAEPPFYSTKVGACLLTIVGGVKVDRNLQCLDGENQPIEGLYAVGNASGSVYAVDYPINVPGNSHGRCLTWGYHVGRVLAGLA</sequence>
<evidence type="ECO:0000256" key="4">
    <source>
        <dbReference type="ARBA" id="ARBA00023002"/>
    </source>
</evidence>